<organism evidence="7">
    <name type="scientific">Ornithodoros turicata</name>
    <dbReference type="NCBI Taxonomy" id="34597"/>
    <lineage>
        <taxon>Eukaryota</taxon>
        <taxon>Metazoa</taxon>
        <taxon>Ecdysozoa</taxon>
        <taxon>Arthropoda</taxon>
        <taxon>Chelicerata</taxon>
        <taxon>Arachnida</taxon>
        <taxon>Acari</taxon>
        <taxon>Parasitiformes</taxon>
        <taxon>Ixodida</taxon>
        <taxon>Ixodoidea</taxon>
        <taxon>Argasidae</taxon>
        <taxon>Ornithodorinae</taxon>
        <taxon>Ornithodoros</taxon>
    </lineage>
</organism>
<keyword evidence="3" id="KW-0963">Cytoplasm</keyword>
<evidence type="ECO:0000256" key="6">
    <source>
        <dbReference type="SAM" id="MobiDB-lite"/>
    </source>
</evidence>
<dbReference type="Pfam" id="PF10165">
    <property type="entry name" value="Ric8"/>
    <property type="match status" value="1"/>
</dbReference>
<evidence type="ECO:0000256" key="2">
    <source>
        <dbReference type="ARBA" id="ARBA00009049"/>
    </source>
</evidence>
<accession>A0A2R5LMH2</accession>
<evidence type="ECO:0000256" key="4">
    <source>
        <dbReference type="ARBA" id="ARBA00022658"/>
    </source>
</evidence>
<dbReference type="GO" id="GO:0001965">
    <property type="term" value="F:G-protein alpha-subunit binding"/>
    <property type="evidence" value="ECO:0007669"/>
    <property type="project" value="TreeGrafter"/>
</dbReference>
<sequence>MRMLFLLTALCADIRPRLRTEQHGVTYLREALDLVLKGSEERGGRQPPSRGRLSRRGRAAPQPPIAAPEGGNPQDLGGSLGSVGPVPRLDDDEALLAAEILKVLFNLTVSVDKTNVDEEDEVHFQRLVGILHDLLLCDIDDLEKKDEVCGQVVHVLSNMPRSTYEELLSPGHGDGNEGLEYEGFNIEAVNALLDYLEKRLDTSSLKNQSQSLSPILHCLTECARGNAIVRKYLRSKILPPLKDVKNRPEEGSELRNKLVRLMTSPNTDVKNLVADLLFVLCKEKVGRLIKYTGYGNAAGLLANRGLMLGGRGKQGSYSSDSEDSDTEEYARYKDKINPVLGCYEEPHPNPLEGMTEEQKEYEAMQLVNMMDKLTRGGVLKPMRVGKDGRPHPVDHILELQEGLQDRDLTESESD</sequence>
<dbReference type="InterPro" id="IPR016024">
    <property type="entry name" value="ARM-type_fold"/>
</dbReference>
<dbReference type="GO" id="GO:0005085">
    <property type="term" value="F:guanyl-nucleotide exchange factor activity"/>
    <property type="evidence" value="ECO:0007669"/>
    <property type="project" value="UniProtKB-KW"/>
</dbReference>
<dbReference type="GO" id="GO:0007186">
    <property type="term" value="P:G protein-coupled receptor signaling pathway"/>
    <property type="evidence" value="ECO:0007669"/>
    <property type="project" value="TreeGrafter"/>
</dbReference>
<dbReference type="AlphaFoldDB" id="A0A2R5LMH2"/>
<dbReference type="InterPro" id="IPR019318">
    <property type="entry name" value="Gua_nucleotide_exch_fac_Ric8"/>
</dbReference>
<reference evidence="7" key="1">
    <citation type="submission" date="2018-03" db="EMBL/GenBank/DDBJ databases">
        <title>The relapsing fever spirochete Borrelia turicatae persists in the highly oxidative environment of its soft-bodied tick vector.</title>
        <authorList>
            <person name="Bourret T.J."/>
            <person name="Boyle W.K."/>
            <person name="Valenzuela J.G."/>
            <person name="Oliveira F."/>
            <person name="Lopez J.E."/>
        </authorList>
    </citation>
    <scope>NUCLEOTIDE SEQUENCE</scope>
    <source>
        <strain evidence="7">Kansas strain/isolate</strain>
        <tissue evidence="7">Salivary glands</tissue>
    </source>
</reference>
<dbReference type="PRINTS" id="PR01802">
    <property type="entry name" value="SYNEMBRYN"/>
</dbReference>
<evidence type="ECO:0000313" key="7">
    <source>
        <dbReference type="EMBL" id="MBY10736.1"/>
    </source>
</evidence>
<keyword evidence="5" id="KW-0143">Chaperone</keyword>
<evidence type="ECO:0000256" key="3">
    <source>
        <dbReference type="ARBA" id="ARBA00022490"/>
    </source>
</evidence>
<keyword evidence="4" id="KW-0344">Guanine-nucleotide releasing factor</keyword>
<dbReference type="PANTHER" id="PTHR12425:SF5">
    <property type="entry name" value="SYNEMBRYN"/>
    <property type="match status" value="1"/>
</dbReference>
<dbReference type="EMBL" id="GGLE01006610">
    <property type="protein sequence ID" value="MBY10736.1"/>
    <property type="molecule type" value="Transcribed_RNA"/>
</dbReference>
<feature type="region of interest" description="Disordered" evidence="6">
    <location>
        <begin position="38"/>
        <end position="84"/>
    </location>
</feature>
<dbReference type="PANTHER" id="PTHR12425">
    <property type="entry name" value="SYNEMBRYN"/>
    <property type="match status" value="1"/>
</dbReference>
<name>A0A2R5LMH2_9ACAR</name>
<comment type="similarity">
    <text evidence="2">Belongs to the synembryn family.</text>
</comment>
<proteinExistence type="inferred from homology"/>
<dbReference type="SUPFAM" id="SSF48371">
    <property type="entry name" value="ARM repeat"/>
    <property type="match status" value="1"/>
</dbReference>
<dbReference type="GO" id="GO:0005938">
    <property type="term" value="C:cell cortex"/>
    <property type="evidence" value="ECO:0007669"/>
    <property type="project" value="UniProtKB-SubCell"/>
</dbReference>
<evidence type="ECO:0000256" key="5">
    <source>
        <dbReference type="ARBA" id="ARBA00023186"/>
    </source>
</evidence>
<evidence type="ECO:0000256" key="1">
    <source>
        <dbReference type="ARBA" id="ARBA00004544"/>
    </source>
</evidence>
<comment type="subcellular location">
    <subcellularLocation>
        <location evidence="1">Cytoplasm</location>
        <location evidence="1">Cell cortex</location>
    </subcellularLocation>
</comment>
<protein>
    <submittedName>
        <fullName evidence="7">Putative signaling protein ric-8/synembryn regulates neurotransmitter secretion</fullName>
    </submittedName>
</protein>
<dbReference type="InterPro" id="IPR008376">
    <property type="entry name" value="Chaperone_Ric-8_A/B"/>
</dbReference>